<sequence>MNRIGFGLLLSMLCVSYAAPVKSLEPRPAGVSKIETENGVVAYQFEPNSQQFPPKLHNWEVLLNKVDSQGRYEIVQITHSLTSGQTQANVLIPDDMVIPNADGYIHFDLHVGDTEPTQNANGTGNLGHSIIFSGNGTGTGASSSVILPGSSVRAATPSLQGASLSAGQLRLIRYVVTDAVGEDSVVEVVLRRQ</sequence>
<organism evidence="2 3">
    <name type="scientific">Acaryochloris thomasi RCC1774</name>
    <dbReference type="NCBI Taxonomy" id="1764569"/>
    <lineage>
        <taxon>Bacteria</taxon>
        <taxon>Bacillati</taxon>
        <taxon>Cyanobacteriota</taxon>
        <taxon>Cyanophyceae</taxon>
        <taxon>Acaryochloridales</taxon>
        <taxon>Acaryochloridaceae</taxon>
        <taxon>Acaryochloris</taxon>
        <taxon>Acaryochloris thomasi</taxon>
    </lineage>
</organism>
<evidence type="ECO:0000256" key="1">
    <source>
        <dbReference type="SAM" id="SignalP"/>
    </source>
</evidence>
<evidence type="ECO:0000313" key="3">
    <source>
        <dbReference type="Proteomes" id="UP000248857"/>
    </source>
</evidence>
<evidence type="ECO:0000313" key="2">
    <source>
        <dbReference type="EMBL" id="PZD73928.1"/>
    </source>
</evidence>
<feature type="signal peptide" evidence="1">
    <location>
        <begin position="1"/>
        <end position="18"/>
    </location>
</feature>
<keyword evidence="1" id="KW-0732">Signal</keyword>
<reference evidence="2 3" key="1">
    <citation type="journal article" date="2018" name="Sci. Rep.">
        <title>A novel species of the marine cyanobacterium Acaryochloris with a unique pigment content and lifestyle.</title>
        <authorList>
            <person name="Partensky F."/>
            <person name="Six C."/>
            <person name="Ratin M."/>
            <person name="Garczarek L."/>
            <person name="Vaulot D."/>
            <person name="Probert I."/>
            <person name="Calteau A."/>
            <person name="Gourvil P."/>
            <person name="Marie D."/>
            <person name="Grebert T."/>
            <person name="Bouchier C."/>
            <person name="Le Panse S."/>
            <person name="Gachenot M."/>
            <person name="Rodriguez F."/>
            <person name="Garrido J.L."/>
        </authorList>
    </citation>
    <scope>NUCLEOTIDE SEQUENCE [LARGE SCALE GENOMIC DNA]</scope>
    <source>
        <strain evidence="2 3">RCC1774</strain>
    </source>
</reference>
<protein>
    <submittedName>
        <fullName evidence="2">Uncharacterized protein</fullName>
    </submittedName>
</protein>
<gene>
    <name evidence="2" type="ORF">C1752_01861</name>
</gene>
<feature type="chain" id="PRO_5015999607" evidence="1">
    <location>
        <begin position="19"/>
        <end position="193"/>
    </location>
</feature>
<dbReference type="EMBL" id="PQWO01000004">
    <property type="protein sequence ID" value="PZD73928.1"/>
    <property type="molecule type" value="Genomic_DNA"/>
</dbReference>
<accession>A0A2W1JKL7</accession>
<dbReference type="AlphaFoldDB" id="A0A2W1JKL7"/>
<dbReference type="Proteomes" id="UP000248857">
    <property type="component" value="Unassembled WGS sequence"/>
</dbReference>
<comment type="caution">
    <text evidence="2">The sequence shown here is derived from an EMBL/GenBank/DDBJ whole genome shotgun (WGS) entry which is preliminary data.</text>
</comment>
<proteinExistence type="predicted"/>
<dbReference type="RefSeq" id="WP_110985805.1">
    <property type="nucleotide sequence ID" value="NZ_CAWNWM010000004.1"/>
</dbReference>
<name>A0A2W1JKL7_9CYAN</name>
<keyword evidence="3" id="KW-1185">Reference proteome</keyword>